<feature type="chain" id="PRO_5008538906" description="Peptidase M14 domain-containing protein" evidence="4">
    <location>
        <begin position="25"/>
        <end position="607"/>
    </location>
</feature>
<dbReference type="GO" id="GO:0005615">
    <property type="term" value="C:extracellular space"/>
    <property type="evidence" value="ECO:0007669"/>
    <property type="project" value="TreeGrafter"/>
</dbReference>
<dbReference type="CDD" id="cd06241">
    <property type="entry name" value="M14-like"/>
    <property type="match status" value="1"/>
</dbReference>
<evidence type="ECO:0000256" key="4">
    <source>
        <dbReference type="SAM" id="SignalP"/>
    </source>
</evidence>
<evidence type="ECO:0000256" key="2">
    <source>
        <dbReference type="ARBA" id="ARBA00005988"/>
    </source>
</evidence>
<dbReference type="SUPFAM" id="SSF53187">
    <property type="entry name" value="Zn-dependent exopeptidases"/>
    <property type="match status" value="1"/>
</dbReference>
<keyword evidence="3" id="KW-1133">Transmembrane helix</keyword>
<evidence type="ECO:0000259" key="5">
    <source>
        <dbReference type="Pfam" id="PF00246"/>
    </source>
</evidence>
<keyword evidence="3" id="KW-0472">Membrane</keyword>
<sequence>MKKLVNIFVTTVFIGLAAVLPAQAISLDEMKTPAEASNYTRTSSSQEVIDFCKEVAKQSGGRIRVDHIGYSPMGKEMIVLVMGNPAPKGPEEVGGDKVVCYLNNNIHSGEIEGKEASLILAREIAQGKHDKILKDVVIVLNPNHNLDGNDMLGEHRIDSQPEPRLVGSRLTSQGLNLNRDFTKLEQPETKAIMKVIKRWQPSLILDAHATDGSRIRHAVTYHWSYNANTDKELADFNSKVFIPAAMGKGSMLDVKYGRTTRPYGNFFKPGEDWEVDDPNGGYWSKTADEDLPRYAFNYVGLRKMVSVLLECYSWDPYKTRVETQYACIYGTIAALSKHKDEVKNFVRKLNEKESNREKNGLNGEMVVLTTSRDVTEMISIDSYEYSGPWSAELDKPKTYELKHLSTFTPITERYLPAYYFIPEGYFNVIDNLLLHDVEVSRLKGDVNVMVNEFKNFDHEIDPDFGYYEGHTRRLLTSGDWVESEKTIPAGTYVVTTSQRNGMLAAVLLEPESNDGLASWNYFDTGIAGRKASRVYPVLKSLTDYAAIDKSNLEKVTETPLEWGPPVQSAVNGGSSSGCNAMAAGAAAAASVIFCGLFIWRRRNTDKS</sequence>
<dbReference type="PANTHER" id="PTHR11705:SF145">
    <property type="entry name" value="PEPTIDASE M14 CARBOXYPEPTIDASE A DOMAIN-CONTAINING PROTEIN"/>
    <property type="match status" value="1"/>
</dbReference>
<dbReference type="InterPro" id="IPR000834">
    <property type="entry name" value="Peptidase_M14"/>
</dbReference>
<dbReference type="Pfam" id="PF00246">
    <property type="entry name" value="Peptidase_M14"/>
    <property type="match status" value="1"/>
</dbReference>
<feature type="signal peptide" evidence="4">
    <location>
        <begin position="1"/>
        <end position="24"/>
    </location>
</feature>
<dbReference type="GO" id="GO:0006508">
    <property type="term" value="P:proteolysis"/>
    <property type="evidence" value="ECO:0007669"/>
    <property type="project" value="InterPro"/>
</dbReference>
<reference evidence="6" key="1">
    <citation type="submission" date="2016-08" db="EMBL/GenBank/DDBJ databases">
        <title>Complete genome of Cloacibacillus porcorum.</title>
        <authorList>
            <person name="Looft T."/>
            <person name="Bayles D.O."/>
            <person name="Alt D.P."/>
        </authorList>
    </citation>
    <scope>NUCLEOTIDE SEQUENCE [LARGE SCALE GENOMIC DNA]</scope>
    <source>
        <strain evidence="6">CL-84</strain>
    </source>
</reference>
<proteinExistence type="inferred from homology"/>
<feature type="transmembrane region" description="Helical" evidence="3">
    <location>
        <begin position="580"/>
        <end position="599"/>
    </location>
</feature>
<dbReference type="Gene3D" id="3.40.630.10">
    <property type="entry name" value="Zn peptidases"/>
    <property type="match status" value="1"/>
</dbReference>
<evidence type="ECO:0000256" key="3">
    <source>
        <dbReference type="SAM" id="Phobius"/>
    </source>
</evidence>
<dbReference type="STRING" id="1197717.BED41_01505"/>
<evidence type="ECO:0000313" key="7">
    <source>
        <dbReference type="Proteomes" id="UP000093044"/>
    </source>
</evidence>
<name>A0A1B2I1P0_9BACT</name>
<gene>
    <name evidence="6" type="ORF">BED41_01505</name>
</gene>
<comment type="cofactor">
    <cofactor evidence="1">
        <name>Zn(2+)</name>
        <dbReference type="ChEBI" id="CHEBI:29105"/>
    </cofactor>
</comment>
<dbReference type="Proteomes" id="UP000093044">
    <property type="component" value="Chromosome"/>
</dbReference>
<evidence type="ECO:0000313" key="6">
    <source>
        <dbReference type="EMBL" id="ANZ43880.1"/>
    </source>
</evidence>
<dbReference type="GeneID" id="83056525"/>
<dbReference type="GO" id="GO:0008270">
    <property type="term" value="F:zinc ion binding"/>
    <property type="evidence" value="ECO:0007669"/>
    <property type="project" value="InterPro"/>
</dbReference>
<keyword evidence="4" id="KW-0732">Signal</keyword>
<dbReference type="PANTHER" id="PTHR11705">
    <property type="entry name" value="PROTEASE FAMILY M14 CARBOXYPEPTIDASE A,B"/>
    <property type="match status" value="1"/>
</dbReference>
<keyword evidence="7" id="KW-1185">Reference proteome</keyword>
<dbReference type="GO" id="GO:0004181">
    <property type="term" value="F:metallocarboxypeptidase activity"/>
    <property type="evidence" value="ECO:0007669"/>
    <property type="project" value="InterPro"/>
</dbReference>
<evidence type="ECO:0000256" key="1">
    <source>
        <dbReference type="ARBA" id="ARBA00001947"/>
    </source>
</evidence>
<dbReference type="RefSeq" id="WP_066742175.1">
    <property type="nucleotide sequence ID" value="NZ_CP016757.1"/>
</dbReference>
<dbReference type="EMBL" id="CP016757">
    <property type="protein sequence ID" value="ANZ43880.1"/>
    <property type="molecule type" value="Genomic_DNA"/>
</dbReference>
<dbReference type="AlphaFoldDB" id="A0A1B2I1P0"/>
<dbReference type="OrthoDB" id="9767214at2"/>
<comment type="similarity">
    <text evidence="2">Belongs to the peptidase M14 family.</text>
</comment>
<keyword evidence="3" id="KW-0812">Transmembrane</keyword>
<dbReference type="KEGG" id="cpor:BED41_01505"/>
<organism evidence="6 7">
    <name type="scientific">Cloacibacillus porcorum</name>
    <dbReference type="NCBI Taxonomy" id="1197717"/>
    <lineage>
        <taxon>Bacteria</taxon>
        <taxon>Thermotogati</taxon>
        <taxon>Synergistota</taxon>
        <taxon>Synergistia</taxon>
        <taxon>Synergistales</taxon>
        <taxon>Synergistaceae</taxon>
        <taxon>Cloacibacillus</taxon>
    </lineage>
</organism>
<protein>
    <recommendedName>
        <fullName evidence="5">Peptidase M14 domain-containing protein</fullName>
    </recommendedName>
</protein>
<accession>A0A1B2I1P0</accession>
<feature type="domain" description="Peptidase M14" evidence="5">
    <location>
        <begin position="49"/>
        <end position="228"/>
    </location>
</feature>